<dbReference type="Proteomes" id="UP000006727">
    <property type="component" value="Chromosome 4"/>
</dbReference>
<dbReference type="AlphaFoldDB" id="A0A2K1KN03"/>
<feature type="transmembrane region" description="Helical" evidence="1">
    <location>
        <begin position="160"/>
        <end position="177"/>
    </location>
</feature>
<keyword evidence="1" id="KW-0812">Transmembrane</keyword>
<dbReference type="RefSeq" id="XP_024374498.1">
    <property type="nucleotide sequence ID" value="XM_024518730.2"/>
</dbReference>
<evidence type="ECO:0000313" key="3">
    <source>
        <dbReference type="EMBL" id="PNR55153.1"/>
    </source>
</evidence>
<dbReference type="EnsemblPlants" id="Pp3c4_11240V3.2">
    <property type="protein sequence ID" value="Pp3c4_11240V3.2"/>
    <property type="gene ID" value="Pp3c4_11240"/>
</dbReference>
<proteinExistence type="predicted"/>
<dbReference type="PaxDb" id="3218-PP1S227_63V6.1"/>
<evidence type="ECO:0008006" key="6">
    <source>
        <dbReference type="Google" id="ProtNLM"/>
    </source>
</evidence>
<dbReference type="EMBL" id="ABEU02000004">
    <property type="protein sequence ID" value="PNR55153.1"/>
    <property type="molecule type" value="Genomic_DNA"/>
</dbReference>
<dbReference type="PANTHER" id="PTHR34376:SF2">
    <property type="entry name" value="SERINE PROTEASE INHIBITOR, KAZAL-TYPE FAMILY PROTEIN"/>
    <property type="match status" value="1"/>
</dbReference>
<evidence type="ECO:0000256" key="1">
    <source>
        <dbReference type="SAM" id="Phobius"/>
    </source>
</evidence>
<keyword evidence="1" id="KW-1133">Transmembrane helix</keyword>
<dbReference type="KEGG" id="ppp:112281817"/>
<protein>
    <recommendedName>
        <fullName evidence="6">Kazal-like domain-containing protein</fullName>
    </recommendedName>
</protein>
<dbReference type="Gramene" id="Pp3c4_11240V3.2">
    <property type="protein sequence ID" value="Pp3c4_11240V3.2"/>
    <property type="gene ID" value="Pp3c4_11240"/>
</dbReference>
<dbReference type="EnsemblPlants" id="Pp3c4_11240V3.1">
    <property type="protein sequence ID" value="Pp3c4_11240V3.1"/>
    <property type="gene ID" value="Pp3c4_11240"/>
</dbReference>
<dbReference type="OrthoDB" id="1916993at2759"/>
<reference evidence="4" key="3">
    <citation type="submission" date="2020-12" db="UniProtKB">
        <authorList>
            <consortium name="EnsemblPlants"/>
        </authorList>
    </citation>
    <scope>IDENTIFICATION</scope>
</reference>
<gene>
    <name evidence="4" type="primary">LOC112281817</name>
    <name evidence="3" type="ORF">PHYPA_006048</name>
</gene>
<dbReference type="Gramene" id="Pp3c4_11240V3.1">
    <property type="protein sequence ID" value="Pp3c4_11240V3.1"/>
    <property type="gene ID" value="Pp3c4_11240"/>
</dbReference>
<reference evidence="3 5" key="1">
    <citation type="journal article" date="2008" name="Science">
        <title>The Physcomitrella genome reveals evolutionary insights into the conquest of land by plants.</title>
        <authorList>
            <person name="Rensing S."/>
            <person name="Lang D."/>
            <person name="Zimmer A."/>
            <person name="Terry A."/>
            <person name="Salamov A."/>
            <person name="Shapiro H."/>
            <person name="Nishiyama T."/>
            <person name="Perroud P.-F."/>
            <person name="Lindquist E."/>
            <person name="Kamisugi Y."/>
            <person name="Tanahashi T."/>
            <person name="Sakakibara K."/>
            <person name="Fujita T."/>
            <person name="Oishi K."/>
            <person name="Shin-I T."/>
            <person name="Kuroki Y."/>
            <person name="Toyoda A."/>
            <person name="Suzuki Y."/>
            <person name="Hashimoto A."/>
            <person name="Yamaguchi K."/>
            <person name="Sugano A."/>
            <person name="Kohara Y."/>
            <person name="Fujiyama A."/>
            <person name="Anterola A."/>
            <person name="Aoki S."/>
            <person name="Ashton N."/>
            <person name="Barbazuk W.B."/>
            <person name="Barker E."/>
            <person name="Bennetzen J."/>
            <person name="Bezanilla M."/>
            <person name="Blankenship R."/>
            <person name="Cho S.H."/>
            <person name="Dutcher S."/>
            <person name="Estelle M."/>
            <person name="Fawcett J.A."/>
            <person name="Gundlach H."/>
            <person name="Hanada K."/>
            <person name="Heyl A."/>
            <person name="Hicks K.A."/>
            <person name="Hugh J."/>
            <person name="Lohr M."/>
            <person name="Mayer K."/>
            <person name="Melkozernov A."/>
            <person name="Murata T."/>
            <person name="Nelson D."/>
            <person name="Pils B."/>
            <person name="Prigge M."/>
            <person name="Reiss B."/>
            <person name="Renner T."/>
            <person name="Rombauts S."/>
            <person name="Rushton P."/>
            <person name="Sanderfoot A."/>
            <person name="Schween G."/>
            <person name="Shiu S.-H."/>
            <person name="Stueber K."/>
            <person name="Theodoulou F.L."/>
            <person name="Tu H."/>
            <person name="Van de Peer Y."/>
            <person name="Verrier P.J."/>
            <person name="Waters E."/>
            <person name="Wood A."/>
            <person name="Yang L."/>
            <person name="Cove D."/>
            <person name="Cuming A."/>
            <person name="Hasebe M."/>
            <person name="Lucas S."/>
            <person name="Mishler D.B."/>
            <person name="Reski R."/>
            <person name="Grigoriev I."/>
            <person name="Quatrano R.S."/>
            <person name="Boore J.L."/>
        </authorList>
    </citation>
    <scope>NUCLEOTIDE SEQUENCE [LARGE SCALE GENOMIC DNA]</scope>
    <source>
        <strain evidence="4 5">cv. Gransden 2004</strain>
    </source>
</reference>
<name>A0A2K1KN03_PHYPA</name>
<dbReference type="PANTHER" id="PTHR34376">
    <property type="entry name" value="SERINE PROTEASE INHIBITOR, KAZAL-TYPE FAMILY PROTEIN"/>
    <property type="match status" value="1"/>
</dbReference>
<reference evidence="3 5" key="2">
    <citation type="journal article" date="2018" name="Plant J.">
        <title>The Physcomitrella patens chromosome-scale assembly reveals moss genome structure and evolution.</title>
        <authorList>
            <person name="Lang D."/>
            <person name="Ullrich K.K."/>
            <person name="Murat F."/>
            <person name="Fuchs J."/>
            <person name="Jenkins J."/>
            <person name="Haas F.B."/>
            <person name="Piednoel M."/>
            <person name="Gundlach H."/>
            <person name="Van Bel M."/>
            <person name="Meyberg R."/>
            <person name="Vives C."/>
            <person name="Morata J."/>
            <person name="Symeonidi A."/>
            <person name="Hiss M."/>
            <person name="Muchero W."/>
            <person name="Kamisugi Y."/>
            <person name="Saleh O."/>
            <person name="Blanc G."/>
            <person name="Decker E.L."/>
            <person name="van Gessel N."/>
            <person name="Grimwood J."/>
            <person name="Hayes R.D."/>
            <person name="Graham S.W."/>
            <person name="Gunter L.E."/>
            <person name="McDaniel S.F."/>
            <person name="Hoernstein S.N.W."/>
            <person name="Larsson A."/>
            <person name="Li F.W."/>
            <person name="Perroud P.F."/>
            <person name="Phillips J."/>
            <person name="Ranjan P."/>
            <person name="Rokshar D.S."/>
            <person name="Rothfels C.J."/>
            <person name="Schneider L."/>
            <person name="Shu S."/>
            <person name="Stevenson D.W."/>
            <person name="Thummler F."/>
            <person name="Tillich M."/>
            <person name="Villarreal Aguilar J.C."/>
            <person name="Widiez T."/>
            <person name="Wong G.K."/>
            <person name="Wymore A."/>
            <person name="Zhang Y."/>
            <person name="Zimmer A.D."/>
            <person name="Quatrano R.S."/>
            <person name="Mayer K.F.X."/>
            <person name="Goodstein D."/>
            <person name="Casacuberta J.M."/>
            <person name="Vandepoele K."/>
            <person name="Reski R."/>
            <person name="Cuming A.C."/>
            <person name="Tuskan G.A."/>
            <person name="Maumus F."/>
            <person name="Salse J."/>
            <person name="Schmutz J."/>
            <person name="Rensing S.A."/>
        </authorList>
    </citation>
    <scope>NUCLEOTIDE SEQUENCE [LARGE SCALE GENOMIC DNA]</scope>
    <source>
        <strain evidence="4 5">cv. Gransden 2004</strain>
    </source>
</reference>
<evidence type="ECO:0000313" key="5">
    <source>
        <dbReference type="Proteomes" id="UP000006727"/>
    </source>
</evidence>
<accession>A0A2K1KN03</accession>
<sequence length="178" mass="19049">MATSGWNPRRVHVFVVLFVTVFSFAAVVHARTEENSFVVSRHRAEGSVNVVVGGGSPCDSAVEVQSDEPLIQSVTSEDAADVASNLSKGPCIRQTTMSCPVKCFRSYPVCGTDKVTYRCGAADANCAGVEVAYDGFCNLWEGDRNVGSSTALYAVQSLQLVHMLWLVFAGSFVVLGML</sequence>
<organism evidence="3">
    <name type="scientific">Physcomitrium patens</name>
    <name type="common">Spreading-leaved earth moss</name>
    <name type="synonym">Physcomitrella patens</name>
    <dbReference type="NCBI Taxonomy" id="3218"/>
    <lineage>
        <taxon>Eukaryota</taxon>
        <taxon>Viridiplantae</taxon>
        <taxon>Streptophyta</taxon>
        <taxon>Embryophyta</taxon>
        <taxon>Bryophyta</taxon>
        <taxon>Bryophytina</taxon>
        <taxon>Bryopsida</taxon>
        <taxon>Funariidae</taxon>
        <taxon>Funariales</taxon>
        <taxon>Funariaceae</taxon>
        <taxon>Physcomitrium</taxon>
    </lineage>
</organism>
<evidence type="ECO:0000313" key="4">
    <source>
        <dbReference type="EnsemblPlants" id="Pp3c4_11240V3.1"/>
    </source>
</evidence>
<evidence type="ECO:0000256" key="2">
    <source>
        <dbReference type="SAM" id="SignalP"/>
    </source>
</evidence>
<dbReference type="GeneID" id="112281817"/>
<keyword evidence="2" id="KW-0732">Signal</keyword>
<keyword evidence="1" id="KW-0472">Membrane</keyword>
<keyword evidence="5" id="KW-1185">Reference proteome</keyword>
<feature type="signal peptide" evidence="2">
    <location>
        <begin position="1"/>
        <end position="30"/>
    </location>
</feature>
<feature type="chain" id="PRO_5043158317" description="Kazal-like domain-containing protein" evidence="2">
    <location>
        <begin position="31"/>
        <end position="178"/>
    </location>
</feature>